<gene>
    <name evidence="2" type="ORF">OOZ53_24980</name>
</gene>
<evidence type="ECO:0000259" key="1">
    <source>
        <dbReference type="Pfam" id="PF12680"/>
    </source>
</evidence>
<feature type="domain" description="SnoaL-like" evidence="1">
    <location>
        <begin position="14"/>
        <end position="114"/>
    </location>
</feature>
<proteinExistence type="predicted"/>
<accession>A0ABT4VVH7</accession>
<keyword evidence="3" id="KW-1185">Reference proteome</keyword>
<name>A0ABT4VVH7_9HYPH</name>
<dbReference type="Proteomes" id="UP001148313">
    <property type="component" value="Unassembled WGS sequence"/>
</dbReference>
<dbReference type="Gene3D" id="3.10.450.50">
    <property type="match status" value="1"/>
</dbReference>
<evidence type="ECO:0000313" key="2">
    <source>
        <dbReference type="EMBL" id="MDA4848634.1"/>
    </source>
</evidence>
<dbReference type="Pfam" id="PF12680">
    <property type="entry name" value="SnoaL_2"/>
    <property type="match status" value="1"/>
</dbReference>
<dbReference type="SUPFAM" id="SSF54427">
    <property type="entry name" value="NTF2-like"/>
    <property type="match status" value="1"/>
</dbReference>
<evidence type="ECO:0000313" key="3">
    <source>
        <dbReference type="Proteomes" id="UP001148313"/>
    </source>
</evidence>
<protein>
    <submittedName>
        <fullName evidence="2">Nuclear transport factor 2 family protein</fullName>
    </submittedName>
</protein>
<sequence length="124" mass="14120">MTEVTRQLVDAIGDAFNANDIDAVMQYFAGDAVFDHAAGPEVHGVRFEGKDNIRAVFAGLFDKVENVHWETRDFRIAGDKVFCEYRRTAKHKSGEVEDYLSVDILTFRDGLIVHKDTYYKQRTG</sequence>
<organism evidence="2 3">
    <name type="scientific">Hoeflea poritis</name>
    <dbReference type="NCBI Taxonomy" id="2993659"/>
    <lineage>
        <taxon>Bacteria</taxon>
        <taxon>Pseudomonadati</taxon>
        <taxon>Pseudomonadota</taxon>
        <taxon>Alphaproteobacteria</taxon>
        <taxon>Hyphomicrobiales</taxon>
        <taxon>Rhizobiaceae</taxon>
        <taxon>Hoeflea</taxon>
    </lineage>
</organism>
<dbReference type="RefSeq" id="WP_271092508.1">
    <property type="nucleotide sequence ID" value="NZ_JAPJZH010000026.1"/>
</dbReference>
<dbReference type="InterPro" id="IPR037401">
    <property type="entry name" value="SnoaL-like"/>
</dbReference>
<dbReference type="InterPro" id="IPR032710">
    <property type="entry name" value="NTF2-like_dom_sf"/>
</dbReference>
<reference evidence="2" key="1">
    <citation type="submission" date="2022-11" db="EMBL/GenBank/DDBJ databases">
        <title>Hoeflea poritis sp. nov., isolated from scleractinian coral Porites lutea.</title>
        <authorList>
            <person name="Zhang G."/>
            <person name="Wei Q."/>
            <person name="Cai L."/>
        </authorList>
    </citation>
    <scope>NUCLEOTIDE SEQUENCE</scope>
    <source>
        <strain evidence="2">E7-10</strain>
    </source>
</reference>
<comment type="caution">
    <text evidence="2">The sequence shown here is derived from an EMBL/GenBank/DDBJ whole genome shotgun (WGS) entry which is preliminary data.</text>
</comment>
<dbReference type="EMBL" id="JAPJZH010000026">
    <property type="protein sequence ID" value="MDA4848634.1"/>
    <property type="molecule type" value="Genomic_DNA"/>
</dbReference>